<dbReference type="OrthoDB" id="2192445at2"/>
<protein>
    <submittedName>
        <fullName evidence="3">Uncharacterized protein</fullName>
    </submittedName>
</protein>
<evidence type="ECO:0000313" key="4">
    <source>
        <dbReference type="Proteomes" id="UP000449209"/>
    </source>
</evidence>
<dbReference type="AlphaFoldDB" id="A0A6N9I329"/>
<dbReference type="Proteomes" id="UP000449209">
    <property type="component" value="Unassembled WGS sequence"/>
</dbReference>
<keyword evidence="2" id="KW-0812">Transmembrane</keyword>
<dbReference type="Pfam" id="PF20386">
    <property type="entry name" value="DUF6681"/>
    <property type="match status" value="1"/>
</dbReference>
<accession>A0A6N9I329</accession>
<keyword evidence="2" id="KW-0472">Membrane</keyword>
<keyword evidence="2" id="KW-1133">Transmembrane helix</keyword>
<feature type="region of interest" description="Disordered" evidence="1">
    <location>
        <begin position="271"/>
        <end position="323"/>
    </location>
</feature>
<feature type="transmembrane region" description="Helical" evidence="2">
    <location>
        <begin position="54"/>
        <end position="76"/>
    </location>
</feature>
<feature type="transmembrane region" description="Helical" evidence="2">
    <location>
        <begin position="25"/>
        <end position="42"/>
    </location>
</feature>
<feature type="compositionally biased region" description="Polar residues" evidence="1">
    <location>
        <begin position="303"/>
        <end position="316"/>
    </location>
</feature>
<sequence>MLSLLDMANHFLGYFNVNTTLKGRIYTILGFFGDWYLLYIGIRFIQNQGYLRGALLILVFFALMYFTLVNFFFYFLKRRFVLDPSERIAALLGDERLKEQESRFNDHDRYDHFAPATGLYDEKQVIPAKVELNGTNHKNLAQIAAQLQAANLLPQDYEGHSDQEVLNQAKETNKPVFAIGEGTPLPYFDLRQQDGHFVVYAGMNQMTALPVGRVTRVGLSDIKQAHEQFKLFLATAVLQGGVAKSAGRSGVIERRLPYTVKVEVAFSEKNAASNATSQNSSAFSESQTFTEEPKRSFAKSAENVDSVNNSLSNKTPQNRRENR</sequence>
<dbReference type="InterPro" id="IPR046503">
    <property type="entry name" value="DUF6681"/>
</dbReference>
<proteinExistence type="predicted"/>
<gene>
    <name evidence="3" type="ORF">GB993_06310</name>
</gene>
<dbReference type="RefSeq" id="WP_161003540.1">
    <property type="nucleotide sequence ID" value="NZ_WEZQ01000009.1"/>
</dbReference>
<evidence type="ECO:0000256" key="2">
    <source>
        <dbReference type="SAM" id="Phobius"/>
    </source>
</evidence>
<comment type="caution">
    <text evidence="3">The sequence shown here is derived from an EMBL/GenBank/DDBJ whole genome shotgun (WGS) entry which is preliminary data.</text>
</comment>
<feature type="compositionally biased region" description="Low complexity" evidence="1">
    <location>
        <begin position="271"/>
        <end position="282"/>
    </location>
</feature>
<evidence type="ECO:0000313" key="3">
    <source>
        <dbReference type="EMBL" id="MYV17114.1"/>
    </source>
</evidence>
<organism evidence="3 4">
    <name type="scientific">Furfurilactobacillus milii</name>
    <dbReference type="NCBI Taxonomy" id="2888272"/>
    <lineage>
        <taxon>Bacteria</taxon>
        <taxon>Bacillati</taxon>
        <taxon>Bacillota</taxon>
        <taxon>Bacilli</taxon>
        <taxon>Lactobacillales</taxon>
        <taxon>Lactobacillaceae</taxon>
        <taxon>Furfurilactobacillus</taxon>
    </lineage>
</organism>
<dbReference type="EMBL" id="WEZQ01000009">
    <property type="protein sequence ID" value="MYV17114.1"/>
    <property type="molecule type" value="Genomic_DNA"/>
</dbReference>
<name>A0A6N9I329_9LACO</name>
<reference evidence="3 4" key="1">
    <citation type="journal article" date="2019" name="Appl. Environ. Microbiol.">
        <title>Genetic determinants of hydroxycinnamic acid metabolism in heterofermentative lactobacilli.</title>
        <authorList>
            <person name="Gaur G."/>
            <person name="Oh J.H."/>
            <person name="Filannino P."/>
            <person name="Gobbetti M."/>
            <person name="van Pijkeren J.P."/>
            <person name="Ganzle M.G."/>
        </authorList>
    </citation>
    <scope>NUCLEOTIDE SEQUENCE [LARGE SCALE GENOMIC DNA]</scope>
    <source>
        <strain evidence="3 4">C5</strain>
    </source>
</reference>
<evidence type="ECO:0000256" key="1">
    <source>
        <dbReference type="SAM" id="MobiDB-lite"/>
    </source>
</evidence>